<feature type="domain" description="PhnB-like" evidence="1">
    <location>
        <begin position="3"/>
        <end position="138"/>
    </location>
</feature>
<dbReference type="CDD" id="cd06588">
    <property type="entry name" value="PhnB_like"/>
    <property type="match status" value="1"/>
</dbReference>
<dbReference type="InterPro" id="IPR029068">
    <property type="entry name" value="Glyas_Bleomycin-R_OHBP_Dase"/>
</dbReference>
<name>A0ABP8QUB8_9SPHI</name>
<sequence>MAKIHAYLNFNGNCEEAFRFYAAAFKTEIISLMRFSDMPEDPNFPIPEQDNNKVLHTGMAINDNQYIMGTDCLESMGQRATSGTNAYIMLDASSAEEAEELFDALSVDAQTIEMSLGETFFAERFASFIDKFGIPWMIHYEGSKKMS</sequence>
<proteinExistence type="predicted"/>
<dbReference type="Gene3D" id="3.10.180.10">
    <property type="entry name" value="2,3-Dihydroxybiphenyl 1,2-Dioxygenase, domain 1"/>
    <property type="match status" value="1"/>
</dbReference>
<evidence type="ECO:0000313" key="2">
    <source>
        <dbReference type="EMBL" id="GAA4510359.1"/>
    </source>
</evidence>
<dbReference type="SUPFAM" id="SSF54593">
    <property type="entry name" value="Glyoxalase/Bleomycin resistance protein/Dihydroxybiphenyl dioxygenase"/>
    <property type="match status" value="1"/>
</dbReference>
<dbReference type="InterPro" id="IPR028973">
    <property type="entry name" value="PhnB-like"/>
</dbReference>
<accession>A0ABP8QUB8</accession>
<organism evidence="2 3">
    <name type="scientific">Sphingobacterium thermophilum</name>
    <dbReference type="NCBI Taxonomy" id="768534"/>
    <lineage>
        <taxon>Bacteria</taxon>
        <taxon>Pseudomonadati</taxon>
        <taxon>Bacteroidota</taxon>
        <taxon>Sphingobacteriia</taxon>
        <taxon>Sphingobacteriales</taxon>
        <taxon>Sphingobacteriaceae</taxon>
        <taxon>Sphingobacterium</taxon>
    </lineage>
</organism>
<comment type="caution">
    <text evidence="2">The sequence shown here is derived from an EMBL/GenBank/DDBJ whole genome shotgun (WGS) entry which is preliminary data.</text>
</comment>
<dbReference type="EMBL" id="BAABGR010000003">
    <property type="protein sequence ID" value="GAA4510359.1"/>
    <property type="molecule type" value="Genomic_DNA"/>
</dbReference>
<keyword evidence="3" id="KW-1185">Reference proteome</keyword>
<dbReference type="Pfam" id="PF06983">
    <property type="entry name" value="3-dmu-9_3-mt"/>
    <property type="match status" value="1"/>
</dbReference>
<gene>
    <name evidence="2" type="ORF">GCM10023173_01630</name>
</gene>
<dbReference type="PANTHER" id="PTHR33990:SF1">
    <property type="entry name" value="PROTEIN YJDN"/>
    <property type="match status" value="1"/>
</dbReference>
<dbReference type="PANTHER" id="PTHR33990">
    <property type="entry name" value="PROTEIN YJDN-RELATED"/>
    <property type="match status" value="1"/>
</dbReference>
<dbReference type="Proteomes" id="UP001500394">
    <property type="component" value="Unassembled WGS sequence"/>
</dbReference>
<protein>
    <submittedName>
        <fullName evidence="2">VOC family protein</fullName>
    </submittedName>
</protein>
<reference evidence="3" key="1">
    <citation type="journal article" date="2019" name="Int. J. Syst. Evol. Microbiol.">
        <title>The Global Catalogue of Microorganisms (GCM) 10K type strain sequencing project: providing services to taxonomists for standard genome sequencing and annotation.</title>
        <authorList>
            <consortium name="The Broad Institute Genomics Platform"/>
            <consortium name="The Broad Institute Genome Sequencing Center for Infectious Disease"/>
            <person name="Wu L."/>
            <person name="Ma J."/>
        </authorList>
    </citation>
    <scope>NUCLEOTIDE SEQUENCE [LARGE SCALE GENOMIC DNA]</scope>
    <source>
        <strain evidence="3">JCM 17858</strain>
    </source>
</reference>
<evidence type="ECO:0000259" key="1">
    <source>
        <dbReference type="Pfam" id="PF06983"/>
    </source>
</evidence>
<dbReference type="RefSeq" id="WP_345063341.1">
    <property type="nucleotide sequence ID" value="NZ_BAABGR010000003.1"/>
</dbReference>
<evidence type="ECO:0000313" key="3">
    <source>
        <dbReference type="Proteomes" id="UP001500394"/>
    </source>
</evidence>